<evidence type="ECO:0000313" key="11">
    <source>
        <dbReference type="EMBL" id="KAJ3057000.1"/>
    </source>
</evidence>
<feature type="compositionally biased region" description="Basic residues" evidence="7">
    <location>
        <begin position="506"/>
        <end position="517"/>
    </location>
</feature>
<evidence type="ECO:0000259" key="8">
    <source>
        <dbReference type="PROSITE" id="PS50090"/>
    </source>
</evidence>
<evidence type="ECO:0000256" key="3">
    <source>
        <dbReference type="ARBA" id="ARBA00022833"/>
    </source>
</evidence>
<sequence length="1129" mass="123926">MEKEKEKEKEKAQETVKGAEKQVPERALVERKQAEAVNVGRAREKVDPAPTVTNPPSKLIRRRISVVDERTRATRPVAETPSPPAEKPNATSYDNVPFDVEDVAKRIEVLDEQMAECEEILKSLEQAKETAARGADAAVETGSVNGDKMDVDAPETDGASERVPAENADESMEDPAISIEEPVAEETVQQKEDGFTFRPFFAADDRSSHAPEGLTADEQKEWELHETSTRILRENQVRARAYQQAETSQARRDVQLNKIYRGPDDYDFYITNIETHKKIRWKIVRDVKARFVANHQKQQKLREEYQDMHRVWMREREKLDQQRNKKKRKGGKSGFASSAFGNVGSSGSHFAAGGFDGGIGGGGFLPASGRSGRRSDVVMSELDYQKALRELGVQDETNDKEDRYAVEPPLILDPLERKALMFQSWNGLVEDPAEDLRIFNEKFEMSWAEEEKEVFKTKLAQYGKNFGKIAAFLPLKNVQDCVQYYYRYQAKRDLGLKAIAGQSNGSRRRRAGGRKVAKGVAPQGVKRSYILQSGDRDQDEEEEEGEGGDVGKRSRGEEGEGRGKRGRGMAAGGDDGGVADLSDADTTAMFDAFVQVRAEQDYSTVALQTGKTDRECRTFFNKHRRDIRRQRAEAKAKDAGGDEDAMEGIEGEKEGLSADAEKEEGVGTGMMDGERSKVVPAEKVDKAEKGSRKGRKSLTLEEEKVDNATPAAATPVISSDEVEETVAEGQSAAKLATLTETTGDDRSALETEDGSKPRKRRRSGKKPVVVDSLPEFDASTPTTISALGSPVVEEVPITEVDAETGEISTVTINGQPQQRKTVSYWSVAEKTQFADAITLHGRDWDSVAKDIGSKSATQARNYYQTHRRKMQLDDLLKKGGHEFKGGEGEGGEEDGEEFGGGALFGEDGEGSGVATPKGNIGSFFKDSSWGRRDVERNGVLDFVKNALGPDRVSGGSGALNGVGGVHVGQMIDFHQRIMRYQNVLDPYVKMVLQAQVGQDGGNRDAMDIDSKANSSVENLSKEFRVVDVGSRGHAGKDVRSSSSPAQPAKALPSNGVGLPNGTSDRKDHPAPQYPPSSTDLLQQSYNSTVVSAPGYSTSVAERNPLLTFYPSGSFAAHPREVTDFSIRLR</sequence>
<name>A0AAD5X530_9FUNG</name>
<dbReference type="SUPFAM" id="SSF46689">
    <property type="entry name" value="Homeodomain-like"/>
    <property type="match status" value="2"/>
</dbReference>
<keyword evidence="2" id="KW-0863">Zinc-finger</keyword>
<evidence type="ECO:0000256" key="2">
    <source>
        <dbReference type="ARBA" id="ARBA00022771"/>
    </source>
</evidence>
<accession>A0AAD5X530</accession>
<proteinExistence type="predicted"/>
<dbReference type="Proteomes" id="UP001212841">
    <property type="component" value="Unassembled WGS sequence"/>
</dbReference>
<feature type="domain" description="Myb-like" evidence="8">
    <location>
        <begin position="817"/>
        <end position="867"/>
    </location>
</feature>
<gene>
    <name evidence="11" type="ORF">HK097_001484</name>
</gene>
<dbReference type="PROSITE" id="PS51293">
    <property type="entry name" value="SANT"/>
    <property type="match status" value="2"/>
</dbReference>
<feature type="compositionally biased region" description="Basic and acidic residues" evidence="7">
    <location>
        <begin position="650"/>
        <end position="665"/>
    </location>
</feature>
<feature type="domain" description="HTH myb-type" evidence="10">
    <location>
        <begin position="825"/>
        <end position="871"/>
    </location>
</feature>
<keyword evidence="12" id="KW-1185">Reference proteome</keyword>
<dbReference type="Gene3D" id="1.10.10.60">
    <property type="entry name" value="Homeodomain-like"/>
    <property type="match status" value="1"/>
</dbReference>
<feature type="region of interest" description="Disordered" evidence="7">
    <location>
        <begin position="315"/>
        <end position="337"/>
    </location>
</feature>
<comment type="caution">
    <text evidence="11">The sequence shown here is derived from an EMBL/GenBank/DDBJ whole genome shotgun (WGS) entry which is preliminary data.</text>
</comment>
<feature type="compositionally biased region" description="Basic and acidic residues" evidence="7">
    <location>
        <begin position="672"/>
        <end position="691"/>
    </location>
</feature>
<evidence type="ECO:0000256" key="5">
    <source>
        <dbReference type="ARBA" id="ARBA00023242"/>
    </source>
</evidence>
<reference evidence="11" key="1">
    <citation type="submission" date="2020-05" db="EMBL/GenBank/DDBJ databases">
        <title>Phylogenomic resolution of chytrid fungi.</title>
        <authorList>
            <person name="Stajich J.E."/>
            <person name="Amses K."/>
            <person name="Simmons R."/>
            <person name="Seto K."/>
            <person name="Myers J."/>
            <person name="Bonds A."/>
            <person name="Quandt C.A."/>
            <person name="Barry K."/>
            <person name="Liu P."/>
            <person name="Grigoriev I."/>
            <person name="Longcore J.E."/>
            <person name="James T.Y."/>
        </authorList>
    </citation>
    <scope>NUCLEOTIDE SEQUENCE</scope>
    <source>
        <strain evidence="11">JEL0318</strain>
    </source>
</reference>
<feature type="coiled-coil region" evidence="6">
    <location>
        <begin position="100"/>
        <end position="130"/>
    </location>
</feature>
<feature type="region of interest" description="Disordered" evidence="7">
    <location>
        <begin position="879"/>
        <end position="917"/>
    </location>
</feature>
<dbReference type="PROSITE" id="PS51294">
    <property type="entry name" value="HTH_MYB"/>
    <property type="match status" value="1"/>
</dbReference>
<feature type="region of interest" description="Disordered" evidence="7">
    <location>
        <begin position="1027"/>
        <end position="1080"/>
    </location>
</feature>
<protein>
    <recommendedName>
        <fullName evidence="13">SANT domain-containing protein</fullName>
    </recommendedName>
</protein>
<evidence type="ECO:0000256" key="4">
    <source>
        <dbReference type="ARBA" id="ARBA00023125"/>
    </source>
</evidence>
<dbReference type="Pfam" id="PF00249">
    <property type="entry name" value="Myb_DNA-binding"/>
    <property type="match status" value="2"/>
</dbReference>
<evidence type="ECO:0000256" key="6">
    <source>
        <dbReference type="SAM" id="Coils"/>
    </source>
</evidence>
<dbReference type="InterPro" id="IPR017884">
    <property type="entry name" value="SANT_dom"/>
</dbReference>
<feature type="region of interest" description="Disordered" evidence="7">
    <location>
        <begin position="133"/>
        <end position="173"/>
    </location>
</feature>
<keyword evidence="4" id="KW-0238">DNA-binding</keyword>
<feature type="compositionally biased region" description="Basic and acidic residues" evidence="7">
    <location>
        <begin position="743"/>
        <end position="756"/>
    </location>
</feature>
<evidence type="ECO:0000256" key="1">
    <source>
        <dbReference type="ARBA" id="ARBA00022723"/>
    </source>
</evidence>
<dbReference type="GO" id="GO:0006357">
    <property type="term" value="P:regulation of transcription by RNA polymerase II"/>
    <property type="evidence" value="ECO:0007669"/>
    <property type="project" value="TreeGrafter"/>
</dbReference>
<dbReference type="InterPro" id="IPR017930">
    <property type="entry name" value="Myb_dom"/>
</dbReference>
<feature type="compositionally biased region" description="Basic and acidic residues" evidence="7">
    <location>
        <begin position="1"/>
        <end position="34"/>
    </location>
</feature>
<feature type="domain" description="SANT" evidence="9">
    <location>
        <begin position="442"/>
        <end position="493"/>
    </location>
</feature>
<evidence type="ECO:0008006" key="13">
    <source>
        <dbReference type="Google" id="ProtNLM"/>
    </source>
</evidence>
<dbReference type="PANTHER" id="PTHR13992">
    <property type="entry name" value="NUCLEAR RECEPTOR CO-REPRESSOR RELATED NCOR"/>
    <property type="match status" value="1"/>
</dbReference>
<dbReference type="GO" id="GO:0003677">
    <property type="term" value="F:DNA binding"/>
    <property type="evidence" value="ECO:0007669"/>
    <property type="project" value="UniProtKB-KW"/>
</dbReference>
<dbReference type="GO" id="GO:0034967">
    <property type="term" value="C:Set3 complex"/>
    <property type="evidence" value="ECO:0007669"/>
    <property type="project" value="TreeGrafter"/>
</dbReference>
<feature type="compositionally biased region" description="Acidic residues" evidence="7">
    <location>
        <begin position="537"/>
        <end position="547"/>
    </location>
</feature>
<keyword evidence="3" id="KW-0862">Zinc</keyword>
<feature type="compositionally biased region" description="Basic and acidic residues" evidence="7">
    <location>
        <begin position="629"/>
        <end position="640"/>
    </location>
</feature>
<dbReference type="PROSITE" id="PS50090">
    <property type="entry name" value="MYB_LIKE"/>
    <property type="match status" value="1"/>
</dbReference>
<feature type="domain" description="SANT" evidence="9">
    <location>
        <begin position="825"/>
        <end position="871"/>
    </location>
</feature>
<dbReference type="InterPro" id="IPR009057">
    <property type="entry name" value="Homeodomain-like_sf"/>
</dbReference>
<dbReference type="InterPro" id="IPR001005">
    <property type="entry name" value="SANT/Myb"/>
</dbReference>
<evidence type="ECO:0000259" key="9">
    <source>
        <dbReference type="PROSITE" id="PS51293"/>
    </source>
</evidence>
<evidence type="ECO:0000259" key="10">
    <source>
        <dbReference type="PROSITE" id="PS51294"/>
    </source>
</evidence>
<feature type="region of interest" description="Disordered" evidence="7">
    <location>
        <begin position="628"/>
        <end position="781"/>
    </location>
</feature>
<dbReference type="InterPro" id="IPR051571">
    <property type="entry name" value="N-CoR_corepressor"/>
</dbReference>
<feature type="compositionally biased region" description="Basic and acidic residues" evidence="7">
    <location>
        <begin position="549"/>
        <end position="563"/>
    </location>
</feature>
<dbReference type="SMART" id="SM00717">
    <property type="entry name" value="SANT"/>
    <property type="match status" value="2"/>
</dbReference>
<evidence type="ECO:0000313" key="12">
    <source>
        <dbReference type="Proteomes" id="UP001212841"/>
    </source>
</evidence>
<keyword evidence="1" id="KW-0479">Metal-binding</keyword>
<dbReference type="AlphaFoldDB" id="A0AAD5X530"/>
<keyword evidence="5" id="KW-0539">Nucleus</keyword>
<dbReference type="FunFam" id="1.10.10.60:FF:000012">
    <property type="entry name" value="Metastasis-associated 1 family, member 3"/>
    <property type="match status" value="1"/>
</dbReference>
<dbReference type="CDD" id="cd00167">
    <property type="entry name" value="SANT"/>
    <property type="match status" value="1"/>
</dbReference>
<evidence type="ECO:0000256" key="7">
    <source>
        <dbReference type="SAM" id="MobiDB-lite"/>
    </source>
</evidence>
<dbReference type="Gene3D" id="1.20.58.1880">
    <property type="match status" value="1"/>
</dbReference>
<feature type="region of interest" description="Disordered" evidence="7">
    <location>
        <begin position="501"/>
        <end position="580"/>
    </location>
</feature>
<dbReference type="PANTHER" id="PTHR13992:SF39">
    <property type="entry name" value="SMRTER, ISOFORM G"/>
    <property type="match status" value="1"/>
</dbReference>
<organism evidence="11 12">
    <name type="scientific">Rhizophlyctis rosea</name>
    <dbReference type="NCBI Taxonomy" id="64517"/>
    <lineage>
        <taxon>Eukaryota</taxon>
        <taxon>Fungi</taxon>
        <taxon>Fungi incertae sedis</taxon>
        <taxon>Chytridiomycota</taxon>
        <taxon>Chytridiomycota incertae sedis</taxon>
        <taxon>Chytridiomycetes</taxon>
        <taxon>Rhizophlyctidales</taxon>
        <taxon>Rhizophlyctidaceae</taxon>
        <taxon>Rhizophlyctis</taxon>
    </lineage>
</organism>
<feature type="region of interest" description="Disordered" evidence="7">
    <location>
        <begin position="1"/>
        <end position="96"/>
    </location>
</feature>
<dbReference type="EMBL" id="JADGJD010000013">
    <property type="protein sequence ID" value="KAJ3057000.1"/>
    <property type="molecule type" value="Genomic_DNA"/>
</dbReference>
<keyword evidence="6" id="KW-0175">Coiled coil</keyword>
<dbReference type="GO" id="GO:0008270">
    <property type="term" value="F:zinc ion binding"/>
    <property type="evidence" value="ECO:0007669"/>
    <property type="project" value="UniProtKB-KW"/>
</dbReference>